<keyword evidence="2" id="KW-1185">Reference proteome</keyword>
<dbReference type="RefSeq" id="WP_148380327.1">
    <property type="nucleotide sequence ID" value="NZ_VSKN01000002.1"/>
</dbReference>
<proteinExistence type="predicted"/>
<accession>A0ABY3MDN6</accession>
<comment type="caution">
    <text evidence="1">The sequence shown here is derived from an EMBL/GenBank/DDBJ whole genome shotgun (WGS) entry which is preliminary data.</text>
</comment>
<evidence type="ECO:0000313" key="2">
    <source>
        <dbReference type="Proteomes" id="UP000323621"/>
    </source>
</evidence>
<protein>
    <recommendedName>
        <fullName evidence="3">DUF922 domain-containing protein</fullName>
    </recommendedName>
</protein>
<dbReference type="InterPro" id="IPR010321">
    <property type="entry name" value="DUF922"/>
</dbReference>
<organism evidence="1 2">
    <name type="scientific">Bizionia gelidisalsuginis</name>
    <dbReference type="NCBI Taxonomy" id="291188"/>
    <lineage>
        <taxon>Bacteria</taxon>
        <taxon>Pseudomonadati</taxon>
        <taxon>Bacteroidota</taxon>
        <taxon>Flavobacteriia</taxon>
        <taxon>Flavobacteriales</taxon>
        <taxon>Flavobacteriaceae</taxon>
        <taxon>Bizionia</taxon>
    </lineage>
</organism>
<evidence type="ECO:0000313" key="1">
    <source>
        <dbReference type="EMBL" id="TYC17046.1"/>
    </source>
</evidence>
<dbReference type="EMBL" id="VSKN01000002">
    <property type="protein sequence ID" value="TYC17046.1"/>
    <property type="molecule type" value="Genomic_DNA"/>
</dbReference>
<dbReference type="Proteomes" id="UP000323621">
    <property type="component" value="Unassembled WGS sequence"/>
</dbReference>
<name>A0ABY3MDN6_9FLAO</name>
<dbReference type="Pfam" id="PF06037">
    <property type="entry name" value="DUF922"/>
    <property type="match status" value="1"/>
</dbReference>
<reference evidence="1 2" key="1">
    <citation type="submission" date="2019-08" db="EMBL/GenBank/DDBJ databases">
        <title>Genomes of Antarctic Bizionia species.</title>
        <authorList>
            <person name="Bowman J.P."/>
        </authorList>
    </citation>
    <scope>NUCLEOTIDE SEQUENCE [LARGE SCALE GENOMIC DNA]</scope>
    <source>
        <strain evidence="1 2">IC164</strain>
    </source>
</reference>
<gene>
    <name evidence="1" type="ORF">ES677_02385</name>
</gene>
<evidence type="ECO:0008006" key="3">
    <source>
        <dbReference type="Google" id="ProtNLM"/>
    </source>
</evidence>
<sequence>MFKYILIFACITMLYSDTKTMSWSEDYKLSWTDFKGKPSYNTKAAAVTAAGLSFKYSVNKRDNQIVGFKVDISADFYPEHSWCKKESVTDHILAHEQLHFDITELHARYFRAQVQQLKPSNTIVKELQMLHDAINKTLEITQLKYDDESNFSIDKKGQLFWSNYVASALKNQSAFKTP</sequence>